<feature type="binding site" evidence="13">
    <location>
        <position position="274"/>
    </location>
    <ligand>
        <name>Mg(2+)</name>
        <dbReference type="ChEBI" id="CHEBI:18420"/>
    </ligand>
</feature>
<dbReference type="InterPro" id="IPR029017">
    <property type="entry name" value="Enolase-like_N"/>
</dbReference>
<dbReference type="SFLD" id="SFLDF00007">
    <property type="entry name" value="methylaspartate_ammonia-lyase"/>
    <property type="match status" value="1"/>
</dbReference>
<dbReference type="PIRSF" id="PIRSF017107">
    <property type="entry name" value="MAL"/>
    <property type="match status" value="1"/>
</dbReference>
<dbReference type="GO" id="GO:0050096">
    <property type="term" value="F:methylaspartate ammonia-lyase activity"/>
    <property type="evidence" value="ECO:0007669"/>
    <property type="project" value="UniProtKB-EC"/>
</dbReference>
<keyword evidence="7 13" id="KW-0479">Metal-binding</keyword>
<evidence type="ECO:0000259" key="15">
    <source>
        <dbReference type="Pfam" id="PF07476"/>
    </source>
</evidence>
<evidence type="ECO:0000256" key="9">
    <source>
        <dbReference type="ARBA" id="ARBA00023239"/>
    </source>
</evidence>
<dbReference type="EC" id="4.3.1.2" evidence="6"/>
<comment type="subunit">
    <text evidence="5">Homodimer.</text>
</comment>
<dbReference type="KEGG" id="manr:MPAN_001680"/>
<evidence type="ECO:0000256" key="3">
    <source>
        <dbReference type="ARBA" id="ARBA00004675"/>
    </source>
</evidence>
<dbReference type="SFLD" id="SFLDG00151">
    <property type="entry name" value="methylaspartate_ammonia-lyase"/>
    <property type="match status" value="1"/>
</dbReference>
<evidence type="ECO:0000256" key="1">
    <source>
        <dbReference type="ARBA" id="ARBA00000789"/>
    </source>
</evidence>
<evidence type="ECO:0000256" key="7">
    <source>
        <dbReference type="ARBA" id="ARBA00022723"/>
    </source>
</evidence>
<comment type="cofactor">
    <cofactor evidence="2 13">
        <name>Mg(2+)</name>
        <dbReference type="ChEBI" id="CHEBI:18420"/>
    </cofactor>
</comment>
<evidence type="ECO:0000256" key="10">
    <source>
        <dbReference type="PIRSR" id="PIRSR017107-1"/>
    </source>
</evidence>
<evidence type="ECO:0000313" key="16">
    <source>
        <dbReference type="EMBL" id="BCR35275.1"/>
    </source>
</evidence>
<evidence type="ECO:0000259" key="14">
    <source>
        <dbReference type="Pfam" id="PF05034"/>
    </source>
</evidence>
<dbReference type="PANTHER" id="PTHR48073">
    <property type="entry name" value="O-SUCCINYLBENZOATE SYNTHASE-RELATED"/>
    <property type="match status" value="1"/>
</dbReference>
<dbReference type="SUPFAM" id="SSF54826">
    <property type="entry name" value="Enolase N-terminal domain-like"/>
    <property type="match status" value="1"/>
</dbReference>
<evidence type="ECO:0000256" key="5">
    <source>
        <dbReference type="ARBA" id="ARBA00011738"/>
    </source>
</evidence>
<dbReference type="InterPro" id="IPR036849">
    <property type="entry name" value="Enolase-like_C_sf"/>
</dbReference>
<dbReference type="Gene3D" id="3.20.20.120">
    <property type="entry name" value="Enolase-like C-terminal domain"/>
    <property type="match status" value="1"/>
</dbReference>
<evidence type="ECO:0000313" key="17">
    <source>
        <dbReference type="Proteomes" id="UP000620133"/>
    </source>
</evidence>
<keyword evidence="17" id="KW-1185">Reference proteome</keyword>
<dbReference type="UniPathway" id="UPA00561">
    <property type="reaction ID" value="UER00618"/>
</dbReference>
<dbReference type="Pfam" id="PF07476">
    <property type="entry name" value="MAAL_C"/>
    <property type="match status" value="1"/>
</dbReference>
<feature type="active site" description="Proton acceptor" evidence="10">
    <location>
        <position position="332"/>
    </location>
</feature>
<feature type="binding site" evidence="13">
    <location>
        <position position="239"/>
    </location>
    <ligand>
        <name>Mg(2+)</name>
        <dbReference type="ChEBI" id="CHEBI:18420"/>
    </ligand>
</feature>
<evidence type="ECO:0000256" key="11">
    <source>
        <dbReference type="PIRSR" id="PIRSR017107-2"/>
    </source>
</evidence>
<feature type="site" description="Transition state stabilizer" evidence="12">
    <location>
        <position position="195"/>
    </location>
</feature>
<evidence type="ECO:0000256" key="4">
    <source>
        <dbReference type="ARBA" id="ARBA00009954"/>
    </source>
</evidence>
<comment type="catalytic activity">
    <reaction evidence="1">
        <text>(2S,3S)-3-methyl-L-aspartate = mesaconate + NH4(+)</text>
        <dbReference type="Rhea" id="RHEA:12829"/>
        <dbReference type="ChEBI" id="CHEBI:28938"/>
        <dbReference type="ChEBI" id="CHEBI:36986"/>
        <dbReference type="ChEBI" id="CHEBI:58724"/>
        <dbReference type="EC" id="4.3.1.2"/>
    </reaction>
</comment>
<evidence type="ECO:0000256" key="8">
    <source>
        <dbReference type="ARBA" id="ARBA00022842"/>
    </source>
</evidence>
<keyword evidence="9" id="KW-0456">Lyase</keyword>
<dbReference type="GO" id="GO:0046872">
    <property type="term" value="F:metal ion binding"/>
    <property type="evidence" value="ECO:0007669"/>
    <property type="project" value="UniProtKB-KW"/>
</dbReference>
<evidence type="ECO:0000256" key="2">
    <source>
        <dbReference type="ARBA" id="ARBA00001946"/>
    </source>
</evidence>
<dbReference type="InterPro" id="IPR022662">
    <property type="entry name" value="MeAsp_NH4-lyase_C"/>
</dbReference>
<dbReference type="EMBL" id="AP024412">
    <property type="protein sequence ID" value="BCR35275.1"/>
    <property type="molecule type" value="Genomic_DNA"/>
</dbReference>
<evidence type="ECO:0000256" key="6">
    <source>
        <dbReference type="ARBA" id="ARBA00012993"/>
    </source>
</evidence>
<comment type="pathway">
    <text evidence="3">Amino-acid degradation; L-glutamate degradation via mesaconate pathway; acetate and pyruvate from L-glutamate: step 2/4.</text>
</comment>
<dbReference type="SFLD" id="SFLDS00001">
    <property type="entry name" value="Enolase"/>
    <property type="match status" value="1"/>
</dbReference>
<accession>A0A7R7ZEM2</accession>
<organism evidence="16 17">
    <name type="scientific">Mariniplasma anaerobium</name>
    <dbReference type="NCBI Taxonomy" id="2735436"/>
    <lineage>
        <taxon>Bacteria</taxon>
        <taxon>Bacillati</taxon>
        <taxon>Mycoplasmatota</taxon>
        <taxon>Mollicutes</taxon>
        <taxon>Acholeplasmatales</taxon>
        <taxon>Acholeplasmataceae</taxon>
        <taxon>Mariniplasma</taxon>
    </lineage>
</organism>
<protein>
    <recommendedName>
        <fullName evidence="6">methylaspartate ammonia-lyase</fullName>
        <ecNumber evidence="6">4.3.1.2</ecNumber>
    </recommendedName>
</protein>
<feature type="domain" description="Methylaspartate ammonia-lyase N-terminal" evidence="14">
    <location>
        <begin position="1"/>
        <end position="159"/>
    </location>
</feature>
<dbReference type="Proteomes" id="UP000620133">
    <property type="component" value="Chromosome"/>
</dbReference>
<dbReference type="Pfam" id="PF05034">
    <property type="entry name" value="MAAL_N"/>
    <property type="match status" value="1"/>
</dbReference>
<comment type="similarity">
    <text evidence="4">Belongs to the methylaspartate ammonia-lyase family.</text>
</comment>
<name>A0A7R7ZEM2_9MOLU</name>
<dbReference type="GO" id="GO:0019553">
    <property type="term" value="P:L-glutamate catabolic process via L-citramalate"/>
    <property type="evidence" value="ECO:0007669"/>
    <property type="project" value="UniProtKB-UniPathway"/>
</dbReference>
<dbReference type="NCBIfam" id="TIGR01502">
    <property type="entry name" value="B_methylAsp_ase"/>
    <property type="match status" value="1"/>
</dbReference>
<sequence>MKIKQVLFTKSYTGFYFDDQKAIKNDAIHDGFLYIGEPQTQGFEKVRVTGEAISIQLILDNKDIAVGDCAAVQYSGAGGRDPLFLAKHYIPIMETYIKPLLEGLTLTTFKETMSLIDDFKIDGKRLHTAIRYGLSQAILSAISLKEKKSMAEVIRDEYNPSLRVLKSIPIFAQTGDDRYTNVDKMILKEVESLPHALINNVKEKLGLHGEKLIAYIEWLKNRILTQRLRDDYNPIIHIDVYGTVGIAFHDDMDKIVSYCRDLEDAASPFKLRLEGPFDQGNREDTMLMLQKLTALLDEEKIGVEIVADEWCNNLDDIKYFADHKAGHVLQIKTPDLGGLQHIAEAILYCKERGIGAYCGGTCNETNLSAIATTHVAIGAGADLCLAKPGMDVDSGYMIVKNEMERTIELSKMKR</sequence>
<feature type="binding site" evidence="11">
    <location>
        <position position="173"/>
    </location>
    <ligand>
        <name>(2S,3S)-3-methyl-L-aspartate</name>
        <dbReference type="ChEBI" id="CHEBI:58724"/>
    </ligand>
</feature>
<dbReference type="InterPro" id="IPR006395">
    <property type="entry name" value="Me_Asp_am_lyase"/>
</dbReference>
<evidence type="ECO:0000256" key="13">
    <source>
        <dbReference type="PIRSR" id="PIRSR017107-4"/>
    </source>
</evidence>
<dbReference type="InterPro" id="IPR022665">
    <property type="entry name" value="MeAsp_NH4-lyase_N"/>
</dbReference>
<keyword evidence="8 13" id="KW-0460">Magnesium</keyword>
<dbReference type="SUPFAM" id="SSF51604">
    <property type="entry name" value="Enolase C-terminal domain-like"/>
    <property type="match status" value="1"/>
</dbReference>
<proteinExistence type="inferred from homology"/>
<dbReference type="CDD" id="cd03314">
    <property type="entry name" value="MAL"/>
    <property type="match status" value="1"/>
</dbReference>
<feature type="binding site" evidence="13">
    <location>
        <position position="308"/>
    </location>
    <ligand>
        <name>Mg(2+)</name>
        <dbReference type="ChEBI" id="CHEBI:18420"/>
    </ligand>
</feature>
<feature type="domain" description="Methylaspartate ammonia-lyase C-terminal" evidence="15">
    <location>
        <begin position="165"/>
        <end position="411"/>
    </location>
</feature>
<dbReference type="AlphaFoldDB" id="A0A7R7ZEM2"/>
<evidence type="ECO:0000256" key="12">
    <source>
        <dbReference type="PIRSR" id="PIRSR017107-3"/>
    </source>
</evidence>
<dbReference type="RefSeq" id="WP_176239142.1">
    <property type="nucleotide sequence ID" value="NZ_AP024412.1"/>
</dbReference>
<dbReference type="Gene3D" id="3.30.390.10">
    <property type="entry name" value="Enolase-like, N-terminal domain"/>
    <property type="match status" value="1"/>
</dbReference>
<dbReference type="PANTHER" id="PTHR48073:SF2">
    <property type="entry name" value="O-SUCCINYLBENZOATE SYNTHASE"/>
    <property type="match status" value="1"/>
</dbReference>
<feature type="binding site" evidence="11">
    <location>
        <position position="330"/>
    </location>
    <ligand>
        <name>(2S,3S)-3-methyl-L-aspartate</name>
        <dbReference type="ChEBI" id="CHEBI:58724"/>
    </ligand>
</feature>
<gene>
    <name evidence="16" type="ORF">MPAN_001680</name>
</gene>
<reference evidence="16" key="1">
    <citation type="submission" date="2021-01" db="EMBL/GenBank/DDBJ databases">
        <title>Draft genome sequence of Acholeplasmataceae bacterium strain Mahy22.</title>
        <authorList>
            <person name="Watanabe M."/>
            <person name="Kojima H."/>
            <person name="Fukui M."/>
        </authorList>
    </citation>
    <scope>NUCLEOTIDE SEQUENCE</scope>
    <source>
        <strain evidence="16">Mahy22</strain>
    </source>
</reference>